<reference evidence="2" key="2">
    <citation type="submission" date="2020-11" db="EMBL/GenBank/DDBJ databases">
        <authorList>
            <person name="McCartney M.A."/>
            <person name="Auch B."/>
            <person name="Kono T."/>
            <person name="Mallez S."/>
            <person name="Becker A."/>
            <person name="Gohl D.M."/>
            <person name="Silverstein K.A.T."/>
            <person name="Koren S."/>
            <person name="Bechman K.B."/>
            <person name="Herman A."/>
            <person name="Abrahante J.E."/>
            <person name="Garbe J."/>
        </authorList>
    </citation>
    <scope>NUCLEOTIDE SEQUENCE</scope>
    <source>
        <strain evidence="2">Duluth1</strain>
        <tissue evidence="2">Whole animal</tissue>
    </source>
</reference>
<keyword evidence="1" id="KW-0472">Membrane</keyword>
<dbReference type="AlphaFoldDB" id="A0A9D4C2W5"/>
<keyword evidence="1" id="KW-0812">Transmembrane</keyword>
<gene>
    <name evidence="2" type="ORF">DPMN_058864</name>
</gene>
<comment type="caution">
    <text evidence="2">The sequence shown here is derived from an EMBL/GenBank/DDBJ whole genome shotgun (WGS) entry which is preliminary data.</text>
</comment>
<reference evidence="2" key="1">
    <citation type="journal article" date="2019" name="bioRxiv">
        <title>The Genome of the Zebra Mussel, Dreissena polymorpha: A Resource for Invasive Species Research.</title>
        <authorList>
            <person name="McCartney M.A."/>
            <person name="Auch B."/>
            <person name="Kono T."/>
            <person name="Mallez S."/>
            <person name="Zhang Y."/>
            <person name="Obille A."/>
            <person name="Becker A."/>
            <person name="Abrahante J.E."/>
            <person name="Garbe J."/>
            <person name="Badalamenti J.P."/>
            <person name="Herman A."/>
            <person name="Mangelson H."/>
            <person name="Liachko I."/>
            <person name="Sullivan S."/>
            <person name="Sone E.D."/>
            <person name="Koren S."/>
            <person name="Silverstein K.A.T."/>
            <person name="Beckman K.B."/>
            <person name="Gohl D.M."/>
        </authorList>
    </citation>
    <scope>NUCLEOTIDE SEQUENCE</scope>
    <source>
        <strain evidence="2">Duluth1</strain>
        <tissue evidence="2">Whole animal</tissue>
    </source>
</reference>
<keyword evidence="1" id="KW-1133">Transmembrane helix</keyword>
<proteinExistence type="predicted"/>
<dbReference type="Proteomes" id="UP000828390">
    <property type="component" value="Unassembled WGS sequence"/>
</dbReference>
<dbReference type="EMBL" id="JAIWYP010000013">
    <property type="protein sequence ID" value="KAH3716145.1"/>
    <property type="molecule type" value="Genomic_DNA"/>
</dbReference>
<evidence type="ECO:0000313" key="2">
    <source>
        <dbReference type="EMBL" id="KAH3716145.1"/>
    </source>
</evidence>
<accession>A0A9D4C2W5</accession>
<evidence type="ECO:0000313" key="3">
    <source>
        <dbReference type="Proteomes" id="UP000828390"/>
    </source>
</evidence>
<feature type="transmembrane region" description="Helical" evidence="1">
    <location>
        <begin position="40"/>
        <end position="57"/>
    </location>
</feature>
<organism evidence="2 3">
    <name type="scientific">Dreissena polymorpha</name>
    <name type="common">Zebra mussel</name>
    <name type="synonym">Mytilus polymorpha</name>
    <dbReference type="NCBI Taxonomy" id="45954"/>
    <lineage>
        <taxon>Eukaryota</taxon>
        <taxon>Metazoa</taxon>
        <taxon>Spiralia</taxon>
        <taxon>Lophotrochozoa</taxon>
        <taxon>Mollusca</taxon>
        <taxon>Bivalvia</taxon>
        <taxon>Autobranchia</taxon>
        <taxon>Heteroconchia</taxon>
        <taxon>Euheterodonta</taxon>
        <taxon>Imparidentia</taxon>
        <taxon>Neoheterodontei</taxon>
        <taxon>Myida</taxon>
        <taxon>Dreissenoidea</taxon>
        <taxon>Dreissenidae</taxon>
        <taxon>Dreissena</taxon>
    </lineage>
</organism>
<protein>
    <submittedName>
        <fullName evidence="2">Uncharacterized protein</fullName>
    </submittedName>
</protein>
<sequence length="59" mass="7061">MDSIYNVYWNEGFWLPKGVTWKQLENKPDSDVYLPQASDMTWSLPIGLLIFAFRFVFER</sequence>
<keyword evidence="3" id="KW-1185">Reference proteome</keyword>
<name>A0A9D4C2W5_DREPO</name>
<evidence type="ECO:0000256" key="1">
    <source>
        <dbReference type="SAM" id="Phobius"/>
    </source>
</evidence>